<dbReference type="InterPro" id="IPR015424">
    <property type="entry name" value="PyrdxlP-dep_Trfase"/>
</dbReference>
<dbReference type="CDD" id="cd00609">
    <property type="entry name" value="AAT_like"/>
    <property type="match status" value="1"/>
</dbReference>
<reference evidence="6 7" key="1">
    <citation type="journal article" date="2019" name="Int. J. Syst. Evol. Microbiol.">
        <title>The Global Catalogue of Microorganisms (GCM) 10K type strain sequencing project: providing services to taxonomists for standard genome sequencing and annotation.</title>
        <authorList>
            <consortium name="The Broad Institute Genomics Platform"/>
            <consortium name="The Broad Institute Genome Sequencing Center for Infectious Disease"/>
            <person name="Wu L."/>
            <person name="Ma J."/>
        </authorList>
    </citation>
    <scope>NUCLEOTIDE SEQUENCE [LARGE SCALE GENOMIC DNA]</scope>
    <source>
        <strain evidence="6 7">JCM 11448</strain>
    </source>
</reference>
<evidence type="ECO:0000256" key="3">
    <source>
        <dbReference type="ARBA" id="ARBA00022679"/>
    </source>
</evidence>
<keyword evidence="3" id="KW-0808">Transferase</keyword>
<evidence type="ECO:0000313" key="7">
    <source>
        <dbReference type="Proteomes" id="UP001500282"/>
    </source>
</evidence>
<keyword evidence="7" id="KW-1185">Reference proteome</keyword>
<evidence type="ECO:0000313" key="6">
    <source>
        <dbReference type="EMBL" id="GAA1300811.1"/>
    </source>
</evidence>
<dbReference type="GO" id="GO:0008483">
    <property type="term" value="F:transaminase activity"/>
    <property type="evidence" value="ECO:0007669"/>
    <property type="project" value="UniProtKB-KW"/>
</dbReference>
<sequence>MTSVGTPTRLPALAERTGHLADSAIGAVLRLTGTSDVIPLAAGSPAPETFCSQEFTEVTTRLLKRDPAALQYGDASGLPALRSWIAAQVPTASGRSYEADRVLLTHGSQQGLDLLCKALLDPGDVVVVDRPSYLGALQVFRLFQARVVDIPIGSDQGLSRLEAVLAAEPRIKIIYVVPAFANPTGASLTAPRRDRLADLAERYACVLVEDDPYRELHYDPPARPLSATPPSENTVRMGSFSKVLFPAARLGYVIAPPSLVDVLMKFKQAADLGNSHLIQGVVHELVRDSAFLAAQLDRARGIYRERRDALVSALTGAFGSILDFEVPHGGFFVWAGFPRGTDTTRLLPAALEEGVSYVPGSDFYATDPDRTTLRLSFSCARAEDMPEAVERLARAWHNSIEDRRE</sequence>
<evidence type="ECO:0000259" key="5">
    <source>
        <dbReference type="Pfam" id="PF00155"/>
    </source>
</evidence>
<name>A0ABN1XEP9_9ACTN</name>
<dbReference type="InterPro" id="IPR050859">
    <property type="entry name" value="Class-I_PLP-dep_aminotransf"/>
</dbReference>
<dbReference type="PANTHER" id="PTHR42790:SF19">
    <property type="entry name" value="KYNURENINE_ALPHA-AMINOADIPATE AMINOTRANSFERASE, MITOCHONDRIAL"/>
    <property type="match status" value="1"/>
</dbReference>
<gene>
    <name evidence="6" type="ORF">GCM10009579_81850</name>
</gene>
<dbReference type="PANTHER" id="PTHR42790">
    <property type="entry name" value="AMINOTRANSFERASE"/>
    <property type="match status" value="1"/>
</dbReference>
<comment type="caution">
    <text evidence="6">The sequence shown here is derived from an EMBL/GenBank/DDBJ whole genome shotgun (WGS) entry which is preliminary data.</text>
</comment>
<protein>
    <submittedName>
        <fullName evidence="6">PLP-dependent aminotransferase family protein</fullName>
    </submittedName>
</protein>
<dbReference type="Pfam" id="PF00155">
    <property type="entry name" value="Aminotran_1_2"/>
    <property type="match status" value="1"/>
</dbReference>
<dbReference type="EMBL" id="BAAAIH010000082">
    <property type="protein sequence ID" value="GAA1300811.1"/>
    <property type="molecule type" value="Genomic_DNA"/>
</dbReference>
<accession>A0ABN1XEP9</accession>
<dbReference type="InterPro" id="IPR015422">
    <property type="entry name" value="PyrdxlP-dep_Trfase_small"/>
</dbReference>
<dbReference type="InterPro" id="IPR004839">
    <property type="entry name" value="Aminotransferase_I/II_large"/>
</dbReference>
<dbReference type="Gene3D" id="3.90.1150.10">
    <property type="entry name" value="Aspartate Aminotransferase, domain 1"/>
    <property type="match status" value="1"/>
</dbReference>
<proteinExistence type="predicted"/>
<keyword evidence="2 6" id="KW-0032">Aminotransferase</keyword>
<dbReference type="InterPro" id="IPR015421">
    <property type="entry name" value="PyrdxlP-dep_Trfase_major"/>
</dbReference>
<dbReference type="Proteomes" id="UP001500282">
    <property type="component" value="Unassembled WGS sequence"/>
</dbReference>
<evidence type="ECO:0000256" key="4">
    <source>
        <dbReference type="ARBA" id="ARBA00022898"/>
    </source>
</evidence>
<evidence type="ECO:0000256" key="1">
    <source>
        <dbReference type="ARBA" id="ARBA00001933"/>
    </source>
</evidence>
<dbReference type="SUPFAM" id="SSF53383">
    <property type="entry name" value="PLP-dependent transferases"/>
    <property type="match status" value="1"/>
</dbReference>
<dbReference type="Gene3D" id="3.40.640.10">
    <property type="entry name" value="Type I PLP-dependent aspartate aminotransferase-like (Major domain)"/>
    <property type="match status" value="1"/>
</dbReference>
<organism evidence="6 7">
    <name type="scientific">Streptomyces javensis</name>
    <dbReference type="NCBI Taxonomy" id="114698"/>
    <lineage>
        <taxon>Bacteria</taxon>
        <taxon>Bacillati</taxon>
        <taxon>Actinomycetota</taxon>
        <taxon>Actinomycetes</taxon>
        <taxon>Kitasatosporales</taxon>
        <taxon>Streptomycetaceae</taxon>
        <taxon>Streptomyces</taxon>
        <taxon>Streptomyces violaceusniger group</taxon>
    </lineage>
</organism>
<comment type="cofactor">
    <cofactor evidence="1">
        <name>pyridoxal 5'-phosphate</name>
        <dbReference type="ChEBI" id="CHEBI:597326"/>
    </cofactor>
</comment>
<keyword evidence="4" id="KW-0663">Pyridoxal phosphate</keyword>
<evidence type="ECO:0000256" key="2">
    <source>
        <dbReference type="ARBA" id="ARBA00022576"/>
    </source>
</evidence>
<feature type="domain" description="Aminotransferase class I/classII large" evidence="5">
    <location>
        <begin position="36"/>
        <end position="392"/>
    </location>
</feature>